<dbReference type="EMBL" id="JBHSRD010000004">
    <property type="protein sequence ID" value="MFC6008265.1"/>
    <property type="molecule type" value="Genomic_DNA"/>
</dbReference>
<reference evidence="2" key="1">
    <citation type="journal article" date="2019" name="Int. J. Syst. Evol. Microbiol.">
        <title>The Global Catalogue of Microorganisms (GCM) 10K type strain sequencing project: providing services to taxonomists for standard genome sequencing and annotation.</title>
        <authorList>
            <consortium name="The Broad Institute Genomics Platform"/>
            <consortium name="The Broad Institute Genome Sequencing Center for Infectious Disease"/>
            <person name="Wu L."/>
            <person name="Ma J."/>
        </authorList>
    </citation>
    <scope>NUCLEOTIDE SEQUENCE [LARGE SCALE GENOMIC DNA]</scope>
    <source>
        <strain evidence="2">KACC 14249</strain>
    </source>
</reference>
<accession>A0ABW1JGU9</accession>
<dbReference type="RefSeq" id="WP_345715042.1">
    <property type="nucleotide sequence ID" value="NZ_BAABFP010000002.1"/>
</dbReference>
<name>A0ABW1JGU9_9ACTN</name>
<comment type="caution">
    <text evidence="1">The sequence shown here is derived from an EMBL/GenBank/DDBJ whole genome shotgun (WGS) entry which is preliminary data.</text>
</comment>
<gene>
    <name evidence="1" type="ORF">ACFQDO_14100</name>
</gene>
<proteinExistence type="predicted"/>
<evidence type="ECO:0000313" key="1">
    <source>
        <dbReference type="EMBL" id="MFC6008265.1"/>
    </source>
</evidence>
<organism evidence="1 2">
    <name type="scientific">Angustibacter luteus</name>
    <dbReference type="NCBI Taxonomy" id="658456"/>
    <lineage>
        <taxon>Bacteria</taxon>
        <taxon>Bacillati</taxon>
        <taxon>Actinomycetota</taxon>
        <taxon>Actinomycetes</taxon>
        <taxon>Kineosporiales</taxon>
        <taxon>Kineosporiaceae</taxon>
    </lineage>
</organism>
<protein>
    <submittedName>
        <fullName evidence="1">Uncharacterized protein</fullName>
    </submittedName>
</protein>
<evidence type="ECO:0000313" key="2">
    <source>
        <dbReference type="Proteomes" id="UP001596189"/>
    </source>
</evidence>
<dbReference type="Proteomes" id="UP001596189">
    <property type="component" value="Unassembled WGS sequence"/>
</dbReference>
<sequence>MRWDRLFDDLQAQLAAADAAEVAGELTERTRLELSRLTLADRLLAWVGQPLAVHPRVGPTLSGELRDVGPDWLLVGGVAVTLVPARAVTSLSGLGVGAVPAGHGLAARRYGLSAVLRAVARDRSPVRVLLTDGAVLTGTVDAVGADHLDLAEHAPDLARRRQAVRAVRVVPFAALVTVQPAPGTTSLG</sequence>
<keyword evidence="2" id="KW-1185">Reference proteome</keyword>